<comment type="similarity">
    <text evidence="1">Belongs to the protease inhibitor I3 (leguminous Kunitz-type inhibitor) family.</text>
</comment>
<dbReference type="PANTHER" id="PTHR33107">
    <property type="entry name" value="KUNITZ TRYPSIN INHIBITOR 2"/>
    <property type="match status" value="1"/>
</dbReference>
<dbReference type="SMR" id="A0A314KSD5"/>
<accession>A0A314KSD5</accession>
<dbReference type="Proteomes" id="UP000187609">
    <property type="component" value="Unassembled WGS sequence"/>
</dbReference>
<evidence type="ECO:0000256" key="2">
    <source>
        <dbReference type="ARBA" id="ARBA00022690"/>
    </source>
</evidence>
<dbReference type="Gene3D" id="2.80.10.50">
    <property type="match status" value="1"/>
</dbReference>
<dbReference type="InterPro" id="IPR002160">
    <property type="entry name" value="Prot_inh_Kunz-lg"/>
</dbReference>
<dbReference type="Pfam" id="PF00197">
    <property type="entry name" value="Kunitz_legume"/>
    <property type="match status" value="1"/>
</dbReference>
<organism evidence="3 4">
    <name type="scientific">Nicotiana attenuata</name>
    <name type="common">Coyote tobacco</name>
    <dbReference type="NCBI Taxonomy" id="49451"/>
    <lineage>
        <taxon>Eukaryota</taxon>
        <taxon>Viridiplantae</taxon>
        <taxon>Streptophyta</taxon>
        <taxon>Embryophyta</taxon>
        <taxon>Tracheophyta</taxon>
        <taxon>Spermatophyta</taxon>
        <taxon>Magnoliopsida</taxon>
        <taxon>eudicotyledons</taxon>
        <taxon>Gunneridae</taxon>
        <taxon>Pentapetalae</taxon>
        <taxon>asterids</taxon>
        <taxon>lamiids</taxon>
        <taxon>Solanales</taxon>
        <taxon>Solanaceae</taxon>
        <taxon>Nicotianoideae</taxon>
        <taxon>Nicotianeae</taxon>
        <taxon>Nicotiana</taxon>
    </lineage>
</organism>
<comment type="caution">
    <text evidence="3">The sequence shown here is derived from an EMBL/GenBank/DDBJ whole genome shotgun (WGS) entry which is preliminary data.</text>
</comment>
<dbReference type="Gramene" id="OIT31639">
    <property type="protein sequence ID" value="OIT31639"/>
    <property type="gene ID" value="A4A49_34109"/>
</dbReference>
<sequence>MSNNVVQHWLDTQEGMPVKFFTMDPEVAPSSVVRETNDINIMFSVPTTELCVNETVWKVGDPDITEQGVRFVVTGGTLGNPGPETINSWFKIEKVTKTAPFYKLRIVHRIA</sequence>
<dbReference type="EMBL" id="MJEQ01001227">
    <property type="protein sequence ID" value="OIT31639.1"/>
    <property type="molecule type" value="Genomic_DNA"/>
</dbReference>
<evidence type="ECO:0000256" key="1">
    <source>
        <dbReference type="ARBA" id="ARBA00005440"/>
    </source>
</evidence>
<gene>
    <name evidence="3" type="primary">ASP_5</name>
    <name evidence="3" type="ORF">A4A49_34109</name>
</gene>
<name>A0A314KSD5_NICAT</name>
<protein>
    <submittedName>
        <fullName evidence="3">21 kDa seed protein</fullName>
    </submittedName>
</protein>
<dbReference type="PANTHER" id="PTHR33107:SF28">
    <property type="entry name" value="CYSTEINE PROTEASE INHIBITOR 8-LIKE"/>
    <property type="match status" value="1"/>
</dbReference>
<dbReference type="STRING" id="49451.A0A314KSD5"/>
<dbReference type="GO" id="GO:0004866">
    <property type="term" value="F:endopeptidase inhibitor activity"/>
    <property type="evidence" value="ECO:0007669"/>
    <property type="project" value="InterPro"/>
</dbReference>
<keyword evidence="2" id="KW-0646">Protease inhibitor</keyword>
<dbReference type="SUPFAM" id="SSF50386">
    <property type="entry name" value="STI-like"/>
    <property type="match status" value="1"/>
</dbReference>
<dbReference type="AlphaFoldDB" id="A0A314KSD5"/>
<keyword evidence="4" id="KW-1185">Reference proteome</keyword>
<dbReference type="InterPro" id="IPR011065">
    <property type="entry name" value="Kunitz_inhibitor_STI-like_sf"/>
</dbReference>
<evidence type="ECO:0000313" key="4">
    <source>
        <dbReference type="Proteomes" id="UP000187609"/>
    </source>
</evidence>
<proteinExistence type="inferred from homology"/>
<evidence type="ECO:0000313" key="3">
    <source>
        <dbReference type="EMBL" id="OIT31639.1"/>
    </source>
</evidence>
<reference evidence="3" key="1">
    <citation type="submission" date="2016-11" db="EMBL/GenBank/DDBJ databases">
        <title>The genome of Nicotiana attenuata.</title>
        <authorList>
            <person name="Xu S."/>
            <person name="Brockmoeller T."/>
            <person name="Gaquerel E."/>
            <person name="Navarro A."/>
            <person name="Kuhl H."/>
            <person name="Gase K."/>
            <person name="Ling Z."/>
            <person name="Zhou W."/>
            <person name="Kreitzer C."/>
            <person name="Stanke M."/>
            <person name="Tang H."/>
            <person name="Lyons E."/>
            <person name="Pandey P."/>
            <person name="Pandey S.P."/>
            <person name="Timmermann B."/>
            <person name="Baldwin I.T."/>
        </authorList>
    </citation>
    <scope>NUCLEOTIDE SEQUENCE [LARGE SCALE GENOMIC DNA]</scope>
    <source>
        <strain evidence="3">UT</strain>
    </source>
</reference>